<dbReference type="Pfam" id="PF04972">
    <property type="entry name" value="BON"/>
    <property type="match status" value="2"/>
</dbReference>
<organism evidence="3 4">
    <name type="scientific">Vibrio algarum</name>
    <dbReference type="NCBI Taxonomy" id="3020714"/>
    <lineage>
        <taxon>Bacteria</taxon>
        <taxon>Pseudomonadati</taxon>
        <taxon>Pseudomonadota</taxon>
        <taxon>Gammaproteobacteria</taxon>
        <taxon>Vibrionales</taxon>
        <taxon>Vibrionaceae</taxon>
        <taxon>Vibrio</taxon>
    </lineage>
</organism>
<evidence type="ECO:0000256" key="1">
    <source>
        <dbReference type="ARBA" id="ARBA00022729"/>
    </source>
</evidence>
<dbReference type="RefSeq" id="WP_272133290.1">
    <property type="nucleotide sequence ID" value="NZ_JAQLOI010000001.1"/>
</dbReference>
<dbReference type="PROSITE" id="PS50914">
    <property type="entry name" value="BON"/>
    <property type="match status" value="2"/>
</dbReference>
<evidence type="ECO:0000313" key="4">
    <source>
        <dbReference type="Proteomes" id="UP001210678"/>
    </source>
</evidence>
<gene>
    <name evidence="3" type="ORF">PGX00_04495</name>
</gene>
<comment type="caution">
    <text evidence="3">The sequence shown here is derived from an EMBL/GenBank/DDBJ whole genome shotgun (WGS) entry which is preliminary data.</text>
</comment>
<dbReference type="SMART" id="SM00749">
    <property type="entry name" value="BON"/>
    <property type="match status" value="2"/>
</dbReference>
<feature type="domain" description="BON" evidence="2">
    <location>
        <begin position="45"/>
        <end position="113"/>
    </location>
</feature>
<evidence type="ECO:0000313" key="3">
    <source>
        <dbReference type="EMBL" id="MDB1122984.1"/>
    </source>
</evidence>
<dbReference type="PROSITE" id="PS51257">
    <property type="entry name" value="PROKAR_LIPOPROTEIN"/>
    <property type="match status" value="1"/>
</dbReference>
<dbReference type="Gene3D" id="3.40.1520.20">
    <property type="match status" value="1"/>
</dbReference>
<dbReference type="InterPro" id="IPR014004">
    <property type="entry name" value="Transpt-assoc_nodulatn_dom_bac"/>
</dbReference>
<reference evidence="3 4" key="1">
    <citation type="submission" date="2023-01" db="EMBL/GenBank/DDBJ databases">
        <title>Vibrio sp. KJ40-1 sp.nov, isolated from marine algae.</title>
        <authorList>
            <person name="Butt M."/>
            <person name="Kim J.M.J."/>
            <person name="Jeon C.O.C."/>
        </authorList>
    </citation>
    <scope>NUCLEOTIDE SEQUENCE [LARGE SCALE GENOMIC DNA]</scope>
    <source>
        <strain evidence="3 4">KJ40-1</strain>
    </source>
</reference>
<sequence length="233" mass="25522">MNKVRFLLIPILSILLTGCAGLFLAGAATAVYVVTDPRDSRELATDQDISLQVGALGNKSPYQFNVRVTANTFKGNVLLMGQAVSQDLKDSVEAEVRKLKGVNVVYNQMKVKPLLSIGAVSKDTWITTKVKSSIIADDELREIKVTVYTEDTEVFLTGAVSPYHADKAVDIARNISGVSKVIRAFYYGEEPAAKEVQQEQKQEIQAEVITVSETQAENTVIEEDVPFIAPIEE</sequence>
<proteinExistence type="predicted"/>
<protein>
    <submittedName>
        <fullName evidence="3">BON domain-containing protein</fullName>
    </submittedName>
</protein>
<keyword evidence="4" id="KW-1185">Reference proteome</keyword>
<dbReference type="InterPro" id="IPR007055">
    <property type="entry name" value="BON_dom"/>
</dbReference>
<accession>A0ABT4YPL3</accession>
<dbReference type="PANTHER" id="PTHR34606:SF4">
    <property type="entry name" value="OUTER MEMBRANE LIPOPROTEIN DOLP"/>
    <property type="match status" value="1"/>
</dbReference>
<dbReference type="Proteomes" id="UP001210678">
    <property type="component" value="Unassembled WGS sequence"/>
</dbReference>
<name>A0ABT4YPL3_9VIBR</name>
<feature type="domain" description="BON" evidence="2">
    <location>
        <begin position="122"/>
        <end position="189"/>
    </location>
</feature>
<dbReference type="EMBL" id="JAQLOI010000001">
    <property type="protein sequence ID" value="MDB1122984.1"/>
    <property type="molecule type" value="Genomic_DNA"/>
</dbReference>
<keyword evidence="1" id="KW-0732">Signal</keyword>
<dbReference type="InterPro" id="IPR051686">
    <property type="entry name" value="Lipoprotein_DolP"/>
</dbReference>
<dbReference type="PANTHER" id="PTHR34606">
    <property type="entry name" value="BON DOMAIN-CONTAINING PROTEIN"/>
    <property type="match status" value="1"/>
</dbReference>
<evidence type="ECO:0000259" key="2">
    <source>
        <dbReference type="PROSITE" id="PS50914"/>
    </source>
</evidence>